<gene>
    <name evidence="1" type="ORF">METZ01_LOCUS218447</name>
</gene>
<organism evidence="1">
    <name type="scientific">marine metagenome</name>
    <dbReference type="NCBI Taxonomy" id="408172"/>
    <lineage>
        <taxon>unclassified sequences</taxon>
        <taxon>metagenomes</taxon>
        <taxon>ecological metagenomes</taxon>
    </lineage>
</organism>
<evidence type="ECO:0000313" key="1">
    <source>
        <dbReference type="EMBL" id="SVB65593.1"/>
    </source>
</evidence>
<accession>A0A382FTL6</accession>
<name>A0A382FTL6_9ZZZZ</name>
<dbReference type="AlphaFoldDB" id="A0A382FTL6"/>
<protein>
    <submittedName>
        <fullName evidence="1">Uncharacterized protein</fullName>
    </submittedName>
</protein>
<reference evidence="1" key="1">
    <citation type="submission" date="2018-05" db="EMBL/GenBank/DDBJ databases">
        <authorList>
            <person name="Lanie J.A."/>
            <person name="Ng W.-L."/>
            <person name="Kazmierczak K.M."/>
            <person name="Andrzejewski T.M."/>
            <person name="Davidsen T.M."/>
            <person name="Wayne K.J."/>
            <person name="Tettelin H."/>
            <person name="Glass J.I."/>
            <person name="Rusch D."/>
            <person name="Podicherti R."/>
            <person name="Tsui H.-C.T."/>
            <person name="Winkler M.E."/>
        </authorList>
    </citation>
    <scope>NUCLEOTIDE SEQUENCE</scope>
</reference>
<proteinExistence type="predicted"/>
<sequence>MINLQMLGDDSVIENYKSVFVRINDIFASSEQDIVEISSEQKMSIFDDMSKFASKCRVDLGISENEVGDDLFKETSDALKKSNDAIEGRNKPLAEKDIVAQAKASCGGSIYRIIRYKDASIRIIKDVDTDPVKNSKTIMREINEEYNLGFTEENFKKLNTRTIGKRMIDMLNKL</sequence>
<dbReference type="EMBL" id="UINC01051436">
    <property type="protein sequence ID" value="SVB65593.1"/>
    <property type="molecule type" value="Genomic_DNA"/>
</dbReference>